<gene>
    <name evidence="3" type="ORF">AABB24_036365</name>
</gene>
<accession>A0ABD2RBQ2</accession>
<feature type="compositionally biased region" description="Polar residues" evidence="2">
    <location>
        <begin position="1"/>
        <end position="11"/>
    </location>
</feature>
<feature type="coiled-coil region" evidence="1">
    <location>
        <begin position="216"/>
        <end position="260"/>
    </location>
</feature>
<name>A0ABD2RBQ2_9SOLN</name>
<keyword evidence="1" id="KW-0175">Coiled coil</keyword>
<feature type="compositionally biased region" description="Polar residues" evidence="2">
    <location>
        <begin position="18"/>
        <end position="27"/>
    </location>
</feature>
<dbReference type="Proteomes" id="UP001627284">
    <property type="component" value="Unassembled WGS sequence"/>
</dbReference>
<protein>
    <submittedName>
        <fullName evidence="3">Uncharacterized protein</fullName>
    </submittedName>
</protein>
<dbReference type="AlphaFoldDB" id="A0ABD2RBQ2"/>
<organism evidence="3 4">
    <name type="scientific">Solanum stoloniferum</name>
    <dbReference type="NCBI Taxonomy" id="62892"/>
    <lineage>
        <taxon>Eukaryota</taxon>
        <taxon>Viridiplantae</taxon>
        <taxon>Streptophyta</taxon>
        <taxon>Embryophyta</taxon>
        <taxon>Tracheophyta</taxon>
        <taxon>Spermatophyta</taxon>
        <taxon>Magnoliopsida</taxon>
        <taxon>eudicotyledons</taxon>
        <taxon>Gunneridae</taxon>
        <taxon>Pentapetalae</taxon>
        <taxon>asterids</taxon>
        <taxon>lamiids</taxon>
        <taxon>Solanales</taxon>
        <taxon>Solanaceae</taxon>
        <taxon>Solanoideae</taxon>
        <taxon>Solaneae</taxon>
        <taxon>Solanum</taxon>
    </lineage>
</organism>
<evidence type="ECO:0000256" key="1">
    <source>
        <dbReference type="SAM" id="Coils"/>
    </source>
</evidence>
<sequence length="281" mass="31534">MWGGNMPNQFNHPAPSYASHQTATQSLGDGATASGVDFDTLLQSKVPLHGETPYGSAGYYVGRGVRIEPWSNTNQFNLSDQCRKVSDNDIEKYLFPGAIQGDNIPNSITDHTHMGLQPLNSSLFFEDAMLNFNKLIKLPLEEISTDPEKVSSMKNALSILADNFTSFPPEKGKKIVELLVEFAVLVPNWRGYNSQSQKYSLQFSAEKENIVATSGKNELRVRYEELEKKEKELITELETVKKEKAEIDKQMKEKEQLIMKIATAKLANLSAEWAGFQSFFI</sequence>
<evidence type="ECO:0000313" key="3">
    <source>
        <dbReference type="EMBL" id="KAL3329228.1"/>
    </source>
</evidence>
<evidence type="ECO:0000313" key="4">
    <source>
        <dbReference type="Proteomes" id="UP001627284"/>
    </source>
</evidence>
<reference evidence="3 4" key="1">
    <citation type="submission" date="2024-05" db="EMBL/GenBank/DDBJ databases">
        <title>De novo assembly of an allotetraploid wild potato.</title>
        <authorList>
            <person name="Hosaka A.J."/>
        </authorList>
    </citation>
    <scope>NUCLEOTIDE SEQUENCE [LARGE SCALE GENOMIC DNA]</scope>
    <source>
        <tissue evidence="3">Young leaves</tissue>
    </source>
</reference>
<dbReference type="EMBL" id="JBJKTR010000021">
    <property type="protein sequence ID" value="KAL3329228.1"/>
    <property type="molecule type" value="Genomic_DNA"/>
</dbReference>
<feature type="region of interest" description="Disordered" evidence="2">
    <location>
        <begin position="1"/>
        <end position="30"/>
    </location>
</feature>
<comment type="caution">
    <text evidence="3">The sequence shown here is derived from an EMBL/GenBank/DDBJ whole genome shotgun (WGS) entry which is preliminary data.</text>
</comment>
<keyword evidence="4" id="KW-1185">Reference proteome</keyword>
<proteinExistence type="predicted"/>
<evidence type="ECO:0000256" key="2">
    <source>
        <dbReference type="SAM" id="MobiDB-lite"/>
    </source>
</evidence>